<accession>A0A0K2U0D3</accession>
<reference evidence="1" key="1">
    <citation type="submission" date="2014-05" db="EMBL/GenBank/DDBJ databases">
        <authorList>
            <person name="Chronopoulou M."/>
        </authorList>
    </citation>
    <scope>NUCLEOTIDE SEQUENCE</scope>
    <source>
        <tissue evidence="1">Whole organism</tissue>
    </source>
</reference>
<protein>
    <submittedName>
        <fullName evidence="1">Uncharacterized protein</fullName>
    </submittedName>
</protein>
<dbReference type="EMBL" id="HACA01014189">
    <property type="protein sequence ID" value="CDW31550.1"/>
    <property type="molecule type" value="Transcribed_RNA"/>
</dbReference>
<organism evidence="1">
    <name type="scientific">Lepeophtheirus salmonis</name>
    <name type="common">Salmon louse</name>
    <name type="synonym">Caligus salmonis</name>
    <dbReference type="NCBI Taxonomy" id="72036"/>
    <lineage>
        <taxon>Eukaryota</taxon>
        <taxon>Metazoa</taxon>
        <taxon>Ecdysozoa</taxon>
        <taxon>Arthropoda</taxon>
        <taxon>Crustacea</taxon>
        <taxon>Multicrustacea</taxon>
        <taxon>Hexanauplia</taxon>
        <taxon>Copepoda</taxon>
        <taxon>Siphonostomatoida</taxon>
        <taxon>Caligidae</taxon>
        <taxon>Lepeophtheirus</taxon>
    </lineage>
</organism>
<proteinExistence type="predicted"/>
<sequence>MLLETENYVDSR</sequence>
<evidence type="ECO:0000313" key="1">
    <source>
        <dbReference type="EMBL" id="CDW31550.1"/>
    </source>
</evidence>
<name>A0A0K2U0D3_LEPSM</name>